<accession>A0AAW8MJK3</accession>
<proteinExistence type="predicted"/>
<dbReference type="EMBL" id="JAVDVC010000020">
    <property type="protein sequence ID" value="MDR6961813.1"/>
    <property type="molecule type" value="Genomic_DNA"/>
</dbReference>
<name>A0AAW8MJK3_9PSED</name>
<dbReference type="Proteomes" id="UP001252613">
    <property type="component" value="Unassembled WGS sequence"/>
</dbReference>
<sequence>MVCISVSAVTATGGSALTAGHFWKSAKSNQKRFAPPLGASPRLGMPERRHCSVGRREGPSMAQRGYLGIHAEVPTAQYLRSASVVNGASRSRSRSKAKQGRGYIQHLCGWATTIASKLAPTWIRRCSQHLHTTQKTCGSELARDGASPFSIFIDSDIAFASKLAPTGETQSPSRTRSAIRPPRGGR</sequence>
<reference evidence="2" key="1">
    <citation type="submission" date="2023-07" db="EMBL/GenBank/DDBJ databases">
        <title>Sorghum-associated microbial communities from plants grown in Nebraska, USA.</title>
        <authorList>
            <person name="Schachtman D."/>
        </authorList>
    </citation>
    <scope>NUCLEOTIDE SEQUENCE</scope>
    <source>
        <strain evidence="2">3432</strain>
    </source>
</reference>
<feature type="region of interest" description="Disordered" evidence="1">
    <location>
        <begin position="163"/>
        <end position="186"/>
    </location>
</feature>
<feature type="compositionally biased region" description="Polar residues" evidence="1">
    <location>
        <begin position="167"/>
        <end position="176"/>
    </location>
</feature>
<organism evidence="2 3">
    <name type="scientific">Pseudomonas brassicacearum</name>
    <dbReference type="NCBI Taxonomy" id="930166"/>
    <lineage>
        <taxon>Bacteria</taxon>
        <taxon>Pseudomonadati</taxon>
        <taxon>Pseudomonadota</taxon>
        <taxon>Gammaproteobacteria</taxon>
        <taxon>Pseudomonadales</taxon>
        <taxon>Pseudomonadaceae</taxon>
        <taxon>Pseudomonas</taxon>
    </lineage>
</organism>
<evidence type="ECO:0000313" key="2">
    <source>
        <dbReference type="EMBL" id="MDR6961813.1"/>
    </source>
</evidence>
<protein>
    <recommendedName>
        <fullName evidence="4">Nucleoid-structuring protein H-NS</fullName>
    </recommendedName>
</protein>
<evidence type="ECO:0008006" key="4">
    <source>
        <dbReference type="Google" id="ProtNLM"/>
    </source>
</evidence>
<evidence type="ECO:0000256" key="1">
    <source>
        <dbReference type="SAM" id="MobiDB-lite"/>
    </source>
</evidence>
<evidence type="ECO:0000313" key="3">
    <source>
        <dbReference type="Proteomes" id="UP001252613"/>
    </source>
</evidence>
<gene>
    <name evidence="2" type="ORF">J2W43_005828</name>
</gene>
<dbReference type="AlphaFoldDB" id="A0AAW8MJK3"/>
<comment type="caution">
    <text evidence="2">The sequence shown here is derived from an EMBL/GenBank/DDBJ whole genome shotgun (WGS) entry which is preliminary data.</text>
</comment>